<feature type="region of interest" description="Disordered" evidence="1">
    <location>
        <begin position="347"/>
        <end position="457"/>
    </location>
</feature>
<dbReference type="RefSeq" id="WP_252620105.1">
    <property type="nucleotide sequence ID" value="NZ_CP099490.1"/>
</dbReference>
<dbReference type="Proteomes" id="UP001056535">
    <property type="component" value="Chromosome"/>
</dbReference>
<evidence type="ECO:0000313" key="3">
    <source>
        <dbReference type="EMBL" id="USQ75675.1"/>
    </source>
</evidence>
<proteinExistence type="predicted"/>
<sequence length="457" mass="50181">METNRAIHSLWSMPGAGTDFIVQLVDITPADGISDLVAALEDMYYGDLTLGPQDPPPPPESGGCVARTHQMVVFSEPGERELTDDEIQRLIYRADMPARGEYSSIRRPDELNRRPGRGAALGPFVTVLWGQQDYIENCAFLSVVVGTAAVSVIADARHRLLAEIAALGRELGEQSTTERAVASVQQTRLRLEAVNRVIAGTENRIALCIDGLSTMMPYIPALRVESYHRALFEAFDTEGNRSALERLLVRLNELVRLEQDALDSRMTIQSEARSKRWSLSIGIASTLTIPFGIIFGFFGIGAAEIDASQSMFATRYLPLFAIVAGLMFAIIALHYILYRVHRSRDAAQRRPIRPGAPVSRAPRARLTHSKSITSDPVGSKPVSMREASPEKPSITAGSLSHTESVADISGHSAPLSGPFDGEEPPDDDAPNRHPHHSTPVEREDSEQRTQRIHKKSH</sequence>
<gene>
    <name evidence="3" type="ORF">NF557_13795</name>
</gene>
<evidence type="ECO:0008006" key="5">
    <source>
        <dbReference type="Google" id="ProtNLM"/>
    </source>
</evidence>
<organism evidence="3 4">
    <name type="scientific">Ornithinimicrobium cryptoxanthini</name>
    <dbReference type="NCBI Taxonomy" id="2934161"/>
    <lineage>
        <taxon>Bacteria</taxon>
        <taxon>Bacillati</taxon>
        <taxon>Actinomycetota</taxon>
        <taxon>Actinomycetes</taxon>
        <taxon>Micrococcales</taxon>
        <taxon>Ornithinimicrobiaceae</taxon>
        <taxon>Ornithinimicrobium</taxon>
    </lineage>
</organism>
<feature type="transmembrane region" description="Helical" evidence="2">
    <location>
        <begin position="279"/>
        <end position="303"/>
    </location>
</feature>
<evidence type="ECO:0000256" key="1">
    <source>
        <dbReference type="SAM" id="MobiDB-lite"/>
    </source>
</evidence>
<keyword evidence="2" id="KW-0812">Transmembrane</keyword>
<keyword evidence="2" id="KW-1133">Transmembrane helix</keyword>
<feature type="transmembrane region" description="Helical" evidence="2">
    <location>
        <begin position="315"/>
        <end position="338"/>
    </location>
</feature>
<name>A0ABY4YGL1_9MICO</name>
<evidence type="ECO:0000313" key="4">
    <source>
        <dbReference type="Proteomes" id="UP001056535"/>
    </source>
</evidence>
<accession>A0ABY4YGL1</accession>
<evidence type="ECO:0000256" key="2">
    <source>
        <dbReference type="SAM" id="Phobius"/>
    </source>
</evidence>
<feature type="compositionally biased region" description="Basic and acidic residues" evidence="1">
    <location>
        <begin position="438"/>
        <end position="449"/>
    </location>
</feature>
<keyword evidence="4" id="KW-1185">Reference proteome</keyword>
<reference evidence="3" key="1">
    <citation type="submission" date="2022-06" db="EMBL/GenBank/DDBJ databases">
        <title>Ornithinimicrobium JY.X270.</title>
        <authorList>
            <person name="Huang Y."/>
        </authorList>
    </citation>
    <scope>NUCLEOTIDE SEQUENCE</scope>
    <source>
        <strain evidence="3">JY.X270</strain>
    </source>
</reference>
<dbReference type="EMBL" id="CP099490">
    <property type="protein sequence ID" value="USQ75675.1"/>
    <property type="molecule type" value="Genomic_DNA"/>
</dbReference>
<keyword evidence="2" id="KW-0472">Membrane</keyword>
<protein>
    <recommendedName>
        <fullName evidence="5">Mg2+ and Co2+ transporter CorA</fullName>
    </recommendedName>
</protein>